<comment type="catalytic activity">
    <reaction evidence="6 7">
        <text>dUTP + H2O = dUMP + diphosphate + H(+)</text>
        <dbReference type="Rhea" id="RHEA:10248"/>
        <dbReference type="ChEBI" id="CHEBI:15377"/>
        <dbReference type="ChEBI" id="CHEBI:15378"/>
        <dbReference type="ChEBI" id="CHEBI:33019"/>
        <dbReference type="ChEBI" id="CHEBI:61555"/>
        <dbReference type="ChEBI" id="CHEBI:246422"/>
        <dbReference type="EC" id="3.6.1.23"/>
    </reaction>
</comment>
<evidence type="ECO:0000256" key="6">
    <source>
        <dbReference type="ARBA" id="ARBA00047686"/>
    </source>
</evidence>
<evidence type="ECO:0000313" key="9">
    <source>
        <dbReference type="EMBL" id="QOD38333.1"/>
    </source>
</evidence>
<keyword evidence="10" id="KW-1185">Reference proteome</keyword>
<dbReference type="PANTHER" id="PTHR11241:SF0">
    <property type="entry name" value="DEOXYURIDINE 5'-TRIPHOSPHATE NUCLEOTIDOHYDROLASE"/>
    <property type="match status" value="1"/>
</dbReference>
<dbReference type="Gene3D" id="2.70.40.10">
    <property type="match status" value="1"/>
</dbReference>
<dbReference type="InterPro" id="IPR033704">
    <property type="entry name" value="dUTPase_trimeric"/>
</dbReference>
<dbReference type="PANTHER" id="PTHR11241">
    <property type="entry name" value="DEOXYURIDINE 5'-TRIPHOSPHATE NUCLEOTIDOHYDROLASE"/>
    <property type="match status" value="1"/>
</dbReference>
<organism evidence="9 10">
    <name type="scientific">Candidatus Wolbachia massiliensis</name>
    <dbReference type="NCBI Taxonomy" id="1845000"/>
    <lineage>
        <taxon>Bacteria</taxon>
        <taxon>Pseudomonadati</taxon>
        <taxon>Pseudomonadota</taxon>
        <taxon>Alphaproteobacteria</taxon>
        <taxon>Rickettsiales</taxon>
        <taxon>Anaplasmataceae</taxon>
        <taxon>Wolbachieae</taxon>
        <taxon>Wolbachia</taxon>
    </lineage>
</organism>
<dbReference type="GO" id="GO:0004170">
    <property type="term" value="F:dUTP diphosphatase activity"/>
    <property type="evidence" value="ECO:0007669"/>
    <property type="project" value="UniProtKB-UniRule"/>
</dbReference>
<dbReference type="HAMAP" id="MF_00116">
    <property type="entry name" value="dUTPase_bact"/>
    <property type="match status" value="1"/>
</dbReference>
<dbReference type="GO" id="GO:0000287">
    <property type="term" value="F:magnesium ion binding"/>
    <property type="evidence" value="ECO:0007669"/>
    <property type="project" value="UniProtKB-UniRule"/>
</dbReference>
<dbReference type="UniPathway" id="UPA00610">
    <property type="reaction ID" value="UER00666"/>
</dbReference>
<evidence type="ECO:0000256" key="7">
    <source>
        <dbReference type="HAMAP-Rule" id="MF_00116"/>
    </source>
</evidence>
<dbReference type="GO" id="GO:0046081">
    <property type="term" value="P:dUTP catabolic process"/>
    <property type="evidence" value="ECO:0007669"/>
    <property type="project" value="InterPro"/>
</dbReference>
<dbReference type="EC" id="3.6.1.23" evidence="7"/>
<feature type="domain" description="dUTPase-like" evidence="8">
    <location>
        <begin position="19"/>
        <end position="152"/>
    </location>
</feature>
<dbReference type="NCBIfam" id="TIGR00576">
    <property type="entry name" value="dut"/>
    <property type="match status" value="1"/>
</dbReference>
<dbReference type="Proteomes" id="UP000516514">
    <property type="component" value="Chromosome"/>
</dbReference>
<keyword evidence="3 7" id="KW-0378">Hydrolase</keyword>
<gene>
    <name evidence="7 9" type="primary">dut</name>
    <name evidence="9" type="ORF">ID128_00085</name>
</gene>
<dbReference type="InterPro" id="IPR036157">
    <property type="entry name" value="dUTPase-like_sf"/>
</dbReference>
<comment type="pathway">
    <text evidence="7">Pyrimidine metabolism; dUMP biosynthesis; dUMP from dCTP (dUTP route): step 2/2.</text>
</comment>
<evidence type="ECO:0000259" key="8">
    <source>
        <dbReference type="Pfam" id="PF00692"/>
    </source>
</evidence>
<dbReference type="SUPFAM" id="SSF51283">
    <property type="entry name" value="dUTPase-like"/>
    <property type="match status" value="1"/>
</dbReference>
<dbReference type="GO" id="GO:0006226">
    <property type="term" value="P:dUMP biosynthetic process"/>
    <property type="evidence" value="ECO:0007669"/>
    <property type="project" value="UniProtKB-UniRule"/>
</dbReference>
<dbReference type="Pfam" id="PF00692">
    <property type="entry name" value="dUTPase"/>
    <property type="match status" value="1"/>
</dbReference>
<keyword evidence="5 7" id="KW-0546">Nucleotide metabolism</keyword>
<keyword evidence="2 7" id="KW-0479">Metal-binding</keyword>
<evidence type="ECO:0000256" key="1">
    <source>
        <dbReference type="ARBA" id="ARBA00006581"/>
    </source>
</evidence>
<reference evidence="9 10" key="1">
    <citation type="submission" date="2020-09" db="EMBL/GenBank/DDBJ databases">
        <title>An Earliest Endosymbiont, Wolbachia massiliensis sp. nov., Strain PL13 From the Bed Bug (Cimex hemipterius), Type strain of a New supergroup T.</title>
        <authorList>
            <person name="Laidoudi Y."/>
            <person name="Levasseur A."/>
            <person name="Medkour H."/>
            <person name="Maaloum M."/>
            <person name="BenKhedher M."/>
            <person name="Sambou M."/>
            <person name="Bassene H."/>
            <person name="Davoust B."/>
            <person name="Fenollar F."/>
            <person name="Raoult D."/>
            <person name="Mediannikov O."/>
        </authorList>
    </citation>
    <scope>NUCLEOTIDE SEQUENCE [LARGE SCALE GENOMIC DNA]</scope>
    <source>
        <strain evidence="9 10">PL13</strain>
    </source>
</reference>
<dbReference type="FunFam" id="2.70.40.10:FF:000002">
    <property type="entry name" value="dUTP diphosphatase"/>
    <property type="match status" value="1"/>
</dbReference>
<evidence type="ECO:0000256" key="5">
    <source>
        <dbReference type="ARBA" id="ARBA00023080"/>
    </source>
</evidence>
<keyword evidence="4 7" id="KW-0460">Magnesium</keyword>
<sequence>MQRSKIKVEIKKLPHGKDLPLPCYATVQSAGMDLYAALNNSAVLNPLERLLIPTGIVIAIPNGFEGQVRPRSGLAAKYGITVLNSPGTIDSDYRGEVKICLINLSDQPYEIKRGDRIAQILIAPVPLVIWDNREEFCIEETDRNTGGFGSSGR</sequence>
<dbReference type="CDD" id="cd07557">
    <property type="entry name" value="trimeric_dUTPase"/>
    <property type="match status" value="1"/>
</dbReference>
<comment type="caution">
    <text evidence="7">Lacks conserved residue(s) required for the propagation of feature annotation.</text>
</comment>
<dbReference type="InterPro" id="IPR008181">
    <property type="entry name" value="dUTPase"/>
</dbReference>
<comment type="cofactor">
    <cofactor evidence="7">
        <name>Mg(2+)</name>
        <dbReference type="ChEBI" id="CHEBI:18420"/>
    </cofactor>
</comment>
<dbReference type="RefSeq" id="WP_191111133.1">
    <property type="nucleotide sequence ID" value="NZ_CP061738.1"/>
</dbReference>
<evidence type="ECO:0000256" key="3">
    <source>
        <dbReference type="ARBA" id="ARBA00022801"/>
    </source>
</evidence>
<dbReference type="KEGG" id="wms:ID128_00085"/>
<evidence type="ECO:0000256" key="4">
    <source>
        <dbReference type="ARBA" id="ARBA00022842"/>
    </source>
</evidence>
<feature type="binding site" evidence="7">
    <location>
        <begin position="71"/>
        <end position="73"/>
    </location>
    <ligand>
        <name>substrate</name>
    </ligand>
</feature>
<dbReference type="AlphaFoldDB" id="A0A7L7YM87"/>
<feature type="binding site" evidence="7">
    <location>
        <begin position="88"/>
        <end position="90"/>
    </location>
    <ligand>
        <name>substrate</name>
    </ligand>
</feature>
<dbReference type="EMBL" id="CP061738">
    <property type="protein sequence ID" value="QOD38333.1"/>
    <property type="molecule type" value="Genomic_DNA"/>
</dbReference>
<evidence type="ECO:0000313" key="10">
    <source>
        <dbReference type="Proteomes" id="UP000516514"/>
    </source>
</evidence>
<name>A0A7L7YM87_9RICK</name>
<proteinExistence type="inferred from homology"/>
<evidence type="ECO:0000256" key="2">
    <source>
        <dbReference type="ARBA" id="ARBA00022723"/>
    </source>
</evidence>
<dbReference type="NCBIfam" id="NF001862">
    <property type="entry name" value="PRK00601.1"/>
    <property type="match status" value="1"/>
</dbReference>
<dbReference type="InterPro" id="IPR029054">
    <property type="entry name" value="dUTPase-like"/>
</dbReference>
<feature type="binding site" evidence="7">
    <location>
        <position position="84"/>
    </location>
    <ligand>
        <name>substrate</name>
    </ligand>
</feature>
<accession>A0A7L7YM87</accession>
<protein>
    <recommendedName>
        <fullName evidence="7">Deoxyuridine 5'-triphosphate nucleotidohydrolase</fullName>
        <shortName evidence="7">dUTPase</shortName>
        <ecNumber evidence="7">3.6.1.23</ecNumber>
    </recommendedName>
    <alternativeName>
        <fullName evidence="7">dUTP pyrophosphatase</fullName>
    </alternativeName>
</protein>
<comment type="similarity">
    <text evidence="1 7">Belongs to the dUTPase family.</text>
</comment>
<comment type="function">
    <text evidence="7">This enzyme is involved in nucleotide metabolism: it produces dUMP, the immediate precursor of thymidine nucleotides and it decreases the intracellular concentration of dUTP so that uracil cannot be incorporated into DNA.</text>
</comment>